<keyword evidence="9" id="KW-1185">Reference proteome</keyword>
<evidence type="ECO:0000256" key="2">
    <source>
        <dbReference type="ARBA" id="ARBA00022679"/>
    </source>
</evidence>
<dbReference type="PANTHER" id="PTHR43317">
    <property type="entry name" value="THERMOSPERMINE SYNTHASE ACAULIS5"/>
    <property type="match status" value="1"/>
</dbReference>
<comment type="similarity">
    <text evidence="1">Belongs to the spermidine/spermine synthase family.</text>
</comment>
<organism evidence="8 9">
    <name type="scientific">Trametes coccinea (strain BRFM310)</name>
    <name type="common">Pycnoporus coccineus</name>
    <dbReference type="NCBI Taxonomy" id="1353009"/>
    <lineage>
        <taxon>Eukaryota</taxon>
        <taxon>Fungi</taxon>
        <taxon>Dikarya</taxon>
        <taxon>Basidiomycota</taxon>
        <taxon>Agaricomycotina</taxon>
        <taxon>Agaricomycetes</taxon>
        <taxon>Polyporales</taxon>
        <taxon>Polyporaceae</taxon>
        <taxon>Trametes</taxon>
    </lineage>
</organism>
<keyword evidence="6" id="KW-0812">Transmembrane</keyword>
<dbReference type="EMBL" id="KZ084096">
    <property type="protein sequence ID" value="OSD04672.1"/>
    <property type="molecule type" value="Genomic_DNA"/>
</dbReference>
<keyword evidence="3 4" id="KW-0620">Polyamine biosynthesis</keyword>
<dbReference type="GO" id="GO:0006596">
    <property type="term" value="P:polyamine biosynthetic process"/>
    <property type="evidence" value="ECO:0007669"/>
    <property type="project" value="UniProtKB-UniRule"/>
</dbReference>
<feature type="domain" description="PABS" evidence="7">
    <location>
        <begin position="384"/>
        <end position="554"/>
    </location>
</feature>
<feature type="active site" description="Proton acceptor" evidence="4">
    <location>
        <position position="470"/>
    </location>
</feature>
<evidence type="ECO:0000313" key="8">
    <source>
        <dbReference type="EMBL" id="OSD04672.1"/>
    </source>
</evidence>
<dbReference type="GO" id="GO:0008168">
    <property type="term" value="F:methyltransferase activity"/>
    <property type="evidence" value="ECO:0007669"/>
    <property type="project" value="UniProtKB-KW"/>
</dbReference>
<evidence type="ECO:0000256" key="6">
    <source>
        <dbReference type="SAM" id="Phobius"/>
    </source>
</evidence>
<evidence type="ECO:0000256" key="4">
    <source>
        <dbReference type="PROSITE-ProRule" id="PRU00354"/>
    </source>
</evidence>
<accession>A0A1Y2IXK8</accession>
<evidence type="ECO:0000256" key="3">
    <source>
        <dbReference type="ARBA" id="ARBA00023115"/>
    </source>
</evidence>
<dbReference type="AlphaFoldDB" id="A0A1Y2IXK8"/>
<dbReference type="SUPFAM" id="SSF53335">
    <property type="entry name" value="S-adenosyl-L-methionine-dependent methyltransferases"/>
    <property type="match status" value="1"/>
</dbReference>
<feature type="region of interest" description="Disordered" evidence="5">
    <location>
        <begin position="205"/>
        <end position="248"/>
    </location>
</feature>
<dbReference type="Pfam" id="PF01564">
    <property type="entry name" value="Spermine_synth"/>
    <property type="match status" value="1"/>
</dbReference>
<feature type="transmembrane region" description="Helical" evidence="6">
    <location>
        <begin position="105"/>
        <end position="127"/>
    </location>
</feature>
<evidence type="ECO:0000256" key="5">
    <source>
        <dbReference type="SAM" id="MobiDB-lite"/>
    </source>
</evidence>
<dbReference type="STRING" id="1353009.A0A1Y2IXK8"/>
<dbReference type="PANTHER" id="PTHR43317:SF1">
    <property type="entry name" value="THERMOSPERMINE SYNTHASE ACAULIS5"/>
    <property type="match status" value="1"/>
</dbReference>
<dbReference type="Gene3D" id="3.40.50.150">
    <property type="entry name" value="Vaccinia Virus protein VP39"/>
    <property type="match status" value="1"/>
</dbReference>
<keyword evidence="8" id="KW-0489">Methyltransferase</keyword>
<keyword evidence="6" id="KW-0472">Membrane</keyword>
<evidence type="ECO:0000313" key="9">
    <source>
        <dbReference type="Proteomes" id="UP000193067"/>
    </source>
</evidence>
<dbReference type="OrthoDB" id="2016285at2759"/>
<dbReference type="PROSITE" id="PS51006">
    <property type="entry name" value="PABS_2"/>
    <property type="match status" value="1"/>
</dbReference>
<reference evidence="8 9" key="1">
    <citation type="journal article" date="2015" name="Biotechnol. Biofuels">
        <title>Enhanced degradation of softwood versus hardwood by the white-rot fungus Pycnoporus coccineus.</title>
        <authorList>
            <person name="Couturier M."/>
            <person name="Navarro D."/>
            <person name="Chevret D."/>
            <person name="Henrissat B."/>
            <person name="Piumi F."/>
            <person name="Ruiz-Duenas F.J."/>
            <person name="Martinez A.T."/>
            <person name="Grigoriev I.V."/>
            <person name="Riley R."/>
            <person name="Lipzen A."/>
            <person name="Berrin J.G."/>
            <person name="Master E.R."/>
            <person name="Rosso M.N."/>
        </authorList>
    </citation>
    <scope>NUCLEOTIDE SEQUENCE [LARGE SCALE GENOMIC DNA]</scope>
    <source>
        <strain evidence="8 9">BRFM310</strain>
    </source>
</reference>
<evidence type="ECO:0000256" key="1">
    <source>
        <dbReference type="ARBA" id="ARBA00007867"/>
    </source>
</evidence>
<proteinExistence type="inferred from homology"/>
<keyword evidence="2 4" id="KW-0808">Transferase</keyword>
<dbReference type="Proteomes" id="UP000193067">
    <property type="component" value="Unassembled WGS sequence"/>
</dbReference>
<evidence type="ECO:0000259" key="7">
    <source>
        <dbReference type="PROSITE" id="PS51006"/>
    </source>
</evidence>
<dbReference type="NCBIfam" id="NF037959">
    <property type="entry name" value="MFS_SpdSyn"/>
    <property type="match status" value="1"/>
</dbReference>
<dbReference type="GO" id="GO:0032259">
    <property type="term" value="P:methylation"/>
    <property type="evidence" value="ECO:0007669"/>
    <property type="project" value="UniProtKB-KW"/>
</dbReference>
<feature type="transmembrane region" description="Helical" evidence="6">
    <location>
        <begin position="12"/>
        <end position="37"/>
    </location>
</feature>
<gene>
    <name evidence="8" type="ORF">PYCCODRAFT_1476201</name>
</gene>
<keyword evidence="6" id="KW-1133">Transmembrane helix</keyword>
<protein>
    <submittedName>
        <fullName evidence="8">S-adenosyl-L-methionine-dependent methyltransferase</fullName>
    </submittedName>
</protein>
<name>A0A1Y2IXK8_TRAC3</name>
<sequence length="641" mass="69882">MATRAREPPKTSLAAVAATRVTAIVVLLGLSLVTFSYRRALEPLYGSAPTNLHLSKIVWASCILGSFAPSVPIARATFGLGLLLYVLPHSSYWFAVFTGRMGDPIWGPIATHLGVLMPILSLGVAIVKALQELPYRKDDPSAPQSAMTLPVCATAVNALQGLWPALPFIATMPESQIFVQLGSVCATAWAIEPFLPTLRPPPIVQTIEPVPEPAPSTPSKGKKGKKNATEKPAASAPPPPRPKAEAEVPSGNGRLRLALVPLFPLLSSTILQPPTLPKPLLEPYQHPSYPLRILSSVQSAYSGVVVVGESQGPTQGFETMDHLRYLRAGHSLLGGVWVGPKVQAMDQSYILKDESGQPLGDSIYSAFVLQEAARLAVKKPKNTKPENALMIGLGSGVAATSFMRHKLDTTIVEIDEAVYDAAHRFFGLPTPGPDRLFIQDARTWVRNRSATLAESTVDSAPPQFDIVVHDCFSGGGVPGHLYTQEFWRDLKAITSPDGVVAVNFAGTLESDSGKAIIQTLYESFPNCRAFYDADTIDPSHNITTEFVNWVVFCTPSPETVEFRKPVEADYLGSYLRRHVFSKLPEREVDMAVVLKAIPEDKRERYLLKDAGNPLGEWQQKEAIGHWKIMRGVLPDVFWETY</sequence>
<dbReference type="InterPro" id="IPR030374">
    <property type="entry name" value="PABS"/>
</dbReference>
<dbReference type="InterPro" id="IPR029063">
    <property type="entry name" value="SAM-dependent_MTases_sf"/>
</dbReference>